<protein>
    <submittedName>
        <fullName evidence="1">Uncharacterized protein</fullName>
    </submittedName>
</protein>
<dbReference type="EMBL" id="CASHSV030000109">
    <property type="protein sequence ID" value="CAJ2650169.1"/>
    <property type="molecule type" value="Genomic_DNA"/>
</dbReference>
<dbReference type="Proteomes" id="UP001177021">
    <property type="component" value="Unassembled WGS sequence"/>
</dbReference>
<proteinExistence type="predicted"/>
<name>A0ACB0K1P2_TRIPR</name>
<gene>
    <name evidence="1" type="ORF">MILVUS5_LOCUS18070</name>
</gene>
<evidence type="ECO:0000313" key="2">
    <source>
        <dbReference type="Proteomes" id="UP001177021"/>
    </source>
</evidence>
<reference evidence="1" key="1">
    <citation type="submission" date="2023-10" db="EMBL/GenBank/DDBJ databases">
        <authorList>
            <person name="Rodriguez Cubillos JULIANA M."/>
            <person name="De Vega J."/>
        </authorList>
    </citation>
    <scope>NUCLEOTIDE SEQUENCE</scope>
</reference>
<sequence>MSKPPNGPPPPRRLYKHVSWSPDMLREEAWNRKKHDHLSRSRSSSHLLSKSLSEDDLEELKACFELGFGFDSPEFNPKLSHTIPALKLYHAVNKQYNKHSLSMSRSSSSSSIVSDNDDANTTAIFNPDDDLAAKKTRLKQWAKMVVCVARQSSKTSASVHSDQVD</sequence>
<accession>A0ACB0K1P2</accession>
<comment type="caution">
    <text evidence="1">The sequence shown here is derived from an EMBL/GenBank/DDBJ whole genome shotgun (WGS) entry which is preliminary data.</text>
</comment>
<organism evidence="1 2">
    <name type="scientific">Trifolium pratense</name>
    <name type="common">Red clover</name>
    <dbReference type="NCBI Taxonomy" id="57577"/>
    <lineage>
        <taxon>Eukaryota</taxon>
        <taxon>Viridiplantae</taxon>
        <taxon>Streptophyta</taxon>
        <taxon>Embryophyta</taxon>
        <taxon>Tracheophyta</taxon>
        <taxon>Spermatophyta</taxon>
        <taxon>Magnoliopsida</taxon>
        <taxon>eudicotyledons</taxon>
        <taxon>Gunneridae</taxon>
        <taxon>Pentapetalae</taxon>
        <taxon>rosids</taxon>
        <taxon>fabids</taxon>
        <taxon>Fabales</taxon>
        <taxon>Fabaceae</taxon>
        <taxon>Papilionoideae</taxon>
        <taxon>50 kb inversion clade</taxon>
        <taxon>NPAAA clade</taxon>
        <taxon>Hologalegina</taxon>
        <taxon>IRL clade</taxon>
        <taxon>Trifolieae</taxon>
        <taxon>Trifolium</taxon>
    </lineage>
</organism>
<evidence type="ECO:0000313" key="1">
    <source>
        <dbReference type="EMBL" id="CAJ2650169.1"/>
    </source>
</evidence>
<keyword evidence="2" id="KW-1185">Reference proteome</keyword>